<keyword evidence="2" id="KW-0812">Transmembrane</keyword>
<keyword evidence="2" id="KW-1133">Transmembrane helix</keyword>
<accession>A0ABW4X0Z8</accession>
<reference evidence="4" key="1">
    <citation type="journal article" date="2019" name="Int. J. Syst. Evol. Microbiol.">
        <title>The Global Catalogue of Microorganisms (GCM) 10K type strain sequencing project: providing services to taxonomists for standard genome sequencing and annotation.</title>
        <authorList>
            <consortium name="The Broad Institute Genomics Platform"/>
            <consortium name="The Broad Institute Genome Sequencing Center for Infectious Disease"/>
            <person name="Wu L."/>
            <person name="Ma J."/>
        </authorList>
    </citation>
    <scope>NUCLEOTIDE SEQUENCE [LARGE SCALE GENOMIC DNA]</scope>
    <source>
        <strain evidence="4">JCM 16545</strain>
    </source>
</reference>
<name>A0ABW4X0Z8_9BACT</name>
<evidence type="ECO:0000256" key="1">
    <source>
        <dbReference type="SAM" id="MobiDB-lite"/>
    </source>
</evidence>
<proteinExistence type="predicted"/>
<feature type="region of interest" description="Disordered" evidence="1">
    <location>
        <begin position="29"/>
        <end position="60"/>
    </location>
</feature>
<keyword evidence="2" id="KW-0472">Membrane</keyword>
<comment type="caution">
    <text evidence="3">The sequence shown here is derived from an EMBL/GenBank/DDBJ whole genome shotgun (WGS) entry which is preliminary data.</text>
</comment>
<evidence type="ECO:0000313" key="3">
    <source>
        <dbReference type="EMBL" id="MFD2068061.1"/>
    </source>
</evidence>
<sequence>MEDIKLILTILLGVAYFLFTTWRKAFKDDKQEVPSEAEQQRSQPVPQVKKPNAPKTSFEDIMRELQPKMDRAEEEKKTVTETIKEKVKPVIQPEKQPFSYEQLPVRKPVSLEKYNRVKEREKLEQSNVESYTKGSHTIRSLSYAEMLRNPKGLREAVVLSEIFNRKYH</sequence>
<organism evidence="3 4">
    <name type="scientific">Pontibacter silvestris</name>
    <dbReference type="NCBI Taxonomy" id="2305183"/>
    <lineage>
        <taxon>Bacteria</taxon>
        <taxon>Pseudomonadati</taxon>
        <taxon>Bacteroidota</taxon>
        <taxon>Cytophagia</taxon>
        <taxon>Cytophagales</taxon>
        <taxon>Hymenobacteraceae</taxon>
        <taxon>Pontibacter</taxon>
    </lineage>
</organism>
<dbReference type="Proteomes" id="UP001597369">
    <property type="component" value="Unassembled WGS sequence"/>
</dbReference>
<protein>
    <submittedName>
        <fullName evidence="3">Uncharacterized protein</fullName>
    </submittedName>
</protein>
<evidence type="ECO:0000256" key="2">
    <source>
        <dbReference type="SAM" id="Phobius"/>
    </source>
</evidence>
<feature type="transmembrane region" description="Helical" evidence="2">
    <location>
        <begin position="6"/>
        <end position="22"/>
    </location>
</feature>
<dbReference type="RefSeq" id="WP_229962383.1">
    <property type="nucleotide sequence ID" value="NZ_JAJJWI010000022.1"/>
</dbReference>
<dbReference type="EMBL" id="JBHUHV010000042">
    <property type="protein sequence ID" value="MFD2068061.1"/>
    <property type="molecule type" value="Genomic_DNA"/>
</dbReference>
<keyword evidence="4" id="KW-1185">Reference proteome</keyword>
<gene>
    <name evidence="3" type="ORF">ACFSKU_14295</name>
</gene>
<evidence type="ECO:0000313" key="4">
    <source>
        <dbReference type="Proteomes" id="UP001597369"/>
    </source>
</evidence>